<name>A0AAV9NTR4_9PEZI</name>
<dbReference type="FunFam" id="1.10.510.10:FF:000596">
    <property type="entry name" value="CK1 family protein kinase"/>
    <property type="match status" value="1"/>
</dbReference>
<proteinExistence type="inferred from homology"/>
<dbReference type="RefSeq" id="XP_064653446.1">
    <property type="nucleotide sequence ID" value="XM_064808356.1"/>
</dbReference>
<organism evidence="7 8">
    <name type="scientific">Saxophila tyrrhenica</name>
    <dbReference type="NCBI Taxonomy" id="1690608"/>
    <lineage>
        <taxon>Eukaryota</taxon>
        <taxon>Fungi</taxon>
        <taxon>Dikarya</taxon>
        <taxon>Ascomycota</taxon>
        <taxon>Pezizomycotina</taxon>
        <taxon>Dothideomycetes</taxon>
        <taxon>Dothideomycetidae</taxon>
        <taxon>Mycosphaerellales</taxon>
        <taxon>Extremaceae</taxon>
        <taxon>Saxophila</taxon>
    </lineage>
</organism>
<dbReference type="InterPro" id="IPR017441">
    <property type="entry name" value="Protein_kinase_ATP_BS"/>
</dbReference>
<keyword evidence="2 4" id="KW-0547">Nucleotide-binding</keyword>
<evidence type="ECO:0000259" key="6">
    <source>
        <dbReference type="PROSITE" id="PS50011"/>
    </source>
</evidence>
<keyword evidence="8" id="KW-1185">Reference proteome</keyword>
<comment type="caution">
    <text evidence="7">The sequence shown here is derived from an EMBL/GenBank/DDBJ whole genome shotgun (WGS) entry which is preliminary data.</text>
</comment>
<dbReference type="PROSITE" id="PS50011">
    <property type="entry name" value="PROTEIN_KINASE_DOM"/>
    <property type="match status" value="1"/>
</dbReference>
<dbReference type="GO" id="GO:0005524">
    <property type="term" value="F:ATP binding"/>
    <property type="evidence" value="ECO:0007669"/>
    <property type="project" value="UniProtKB-UniRule"/>
</dbReference>
<dbReference type="SMART" id="SM00220">
    <property type="entry name" value="S_TKc"/>
    <property type="match status" value="1"/>
</dbReference>
<evidence type="ECO:0000256" key="4">
    <source>
        <dbReference type="PROSITE-ProRule" id="PRU10141"/>
    </source>
</evidence>
<comment type="similarity">
    <text evidence="5">Belongs to the protein kinase superfamily.</text>
</comment>
<keyword evidence="7" id="KW-0418">Kinase</keyword>
<keyword evidence="3 4" id="KW-0067">ATP-binding</keyword>
<dbReference type="PANTHER" id="PTHR11909">
    <property type="entry name" value="CASEIN KINASE-RELATED"/>
    <property type="match status" value="1"/>
</dbReference>
<dbReference type="AlphaFoldDB" id="A0AAV9NTR4"/>
<dbReference type="GO" id="GO:0004674">
    <property type="term" value="F:protein serine/threonine kinase activity"/>
    <property type="evidence" value="ECO:0007669"/>
    <property type="project" value="UniProtKB-KW"/>
</dbReference>
<evidence type="ECO:0000256" key="5">
    <source>
        <dbReference type="RuleBase" id="RU000304"/>
    </source>
</evidence>
<feature type="domain" description="Protein kinase" evidence="6">
    <location>
        <begin position="9"/>
        <end position="277"/>
    </location>
</feature>
<dbReference type="PROSITE" id="PS00107">
    <property type="entry name" value="PROTEIN_KINASE_ATP"/>
    <property type="match status" value="1"/>
</dbReference>
<dbReference type="InterPro" id="IPR008271">
    <property type="entry name" value="Ser/Thr_kinase_AS"/>
</dbReference>
<evidence type="ECO:0000256" key="3">
    <source>
        <dbReference type="ARBA" id="ARBA00022840"/>
    </source>
</evidence>
<accession>A0AAV9NTR4</accession>
<dbReference type="Gene3D" id="1.10.510.10">
    <property type="entry name" value="Transferase(Phosphotransferase) domain 1"/>
    <property type="match status" value="1"/>
</dbReference>
<dbReference type="PROSITE" id="PS00108">
    <property type="entry name" value="PROTEIN_KINASE_ST"/>
    <property type="match status" value="1"/>
</dbReference>
<feature type="binding site" evidence="4">
    <location>
        <position position="38"/>
    </location>
    <ligand>
        <name>ATP</name>
        <dbReference type="ChEBI" id="CHEBI:30616"/>
    </ligand>
</feature>
<keyword evidence="7" id="KW-0808">Transferase</keyword>
<reference evidence="7 8" key="1">
    <citation type="submission" date="2023-08" db="EMBL/GenBank/DDBJ databases">
        <title>Black Yeasts Isolated from many extreme environments.</title>
        <authorList>
            <person name="Coleine C."/>
            <person name="Stajich J.E."/>
            <person name="Selbmann L."/>
        </authorList>
    </citation>
    <scope>NUCLEOTIDE SEQUENCE [LARGE SCALE GENOMIC DNA]</scope>
    <source>
        <strain evidence="7 8">CCFEE 5935</strain>
    </source>
</reference>
<keyword evidence="5 7" id="KW-0723">Serine/threonine-protein kinase</keyword>
<dbReference type="SUPFAM" id="SSF56112">
    <property type="entry name" value="Protein kinase-like (PK-like)"/>
    <property type="match status" value="1"/>
</dbReference>
<gene>
    <name evidence="7" type="primary">HRR25_2</name>
    <name evidence="7" type="ORF">LTR77_011144</name>
</gene>
<protein>
    <recommendedName>
        <fullName evidence="1">non-specific serine/threonine protein kinase</fullName>
        <ecNumber evidence="1">2.7.11.1</ecNumber>
    </recommendedName>
</protein>
<evidence type="ECO:0000256" key="1">
    <source>
        <dbReference type="ARBA" id="ARBA00012513"/>
    </source>
</evidence>
<dbReference type="InterPro" id="IPR000719">
    <property type="entry name" value="Prot_kinase_dom"/>
</dbReference>
<evidence type="ECO:0000313" key="7">
    <source>
        <dbReference type="EMBL" id="KAK5162818.1"/>
    </source>
</evidence>
<dbReference type="Pfam" id="PF00069">
    <property type="entry name" value="Pkinase"/>
    <property type="match status" value="1"/>
</dbReference>
<sequence>MEFRFGNRFRIERQIGSGSFGDVYIGTDTTSGERIAIKLEPVQAKHPQLESEARVYSSLLGGVGIPSVRWCGTENGYKAMVLDLLGPSLEDLFNFCHRKFSLKTVLLLADQVISRLEYIHSRSFVHRDMKPDNLLMGLGKRGHVLNVIDFGMANKYEDPETLSHIPFRDKKPLTGTARYVSINTHLGIEQSRRDDMETLAYIMLYFLRGSVPWQGLKEPTKKRKYESIMTKKMTTSTEMLCRGIPKEFAVFLDYTRCLQFYDKPDYSYLQKILRDLFRRKGFQYDGVFDWTVYNHQRNAKMIAQPRCAQVAAIGREEKPKCRCIQVVRGHSGLSGPDGKAGRCVTPMMDQQHVSIERH</sequence>
<dbReference type="Proteomes" id="UP001337655">
    <property type="component" value="Unassembled WGS sequence"/>
</dbReference>
<dbReference type="InterPro" id="IPR011009">
    <property type="entry name" value="Kinase-like_dom_sf"/>
</dbReference>
<dbReference type="EC" id="2.7.11.1" evidence="1"/>
<dbReference type="GeneID" id="89932464"/>
<dbReference type="InterPro" id="IPR050235">
    <property type="entry name" value="CK1_Ser-Thr_kinase"/>
</dbReference>
<evidence type="ECO:0000313" key="8">
    <source>
        <dbReference type="Proteomes" id="UP001337655"/>
    </source>
</evidence>
<evidence type="ECO:0000256" key="2">
    <source>
        <dbReference type="ARBA" id="ARBA00022741"/>
    </source>
</evidence>
<dbReference type="EMBL" id="JAVRRT010000033">
    <property type="protein sequence ID" value="KAK5162818.1"/>
    <property type="molecule type" value="Genomic_DNA"/>
</dbReference>